<proteinExistence type="predicted"/>
<evidence type="ECO:0000313" key="2">
    <source>
        <dbReference type="EMBL" id="NGM16126.1"/>
    </source>
</evidence>
<sequence>MTDPAKSLLSRQTEPEMMALLRAMSVCHARAQRLDNLRMILSILLGVTGAVVALTGVSSTLVTAVGALWALANAVGLGVWSRGQLGRAAVLQEMFDVRLFGLTWNAVAAGGEVSAAEVSRLHRAYRGDETYLRDYYEVPPLPNPYDVLACQQQNLGWGARVRRRYAHTVLGGTAVWGLLGVVFGVTAELTVSQLLLQWFVPSLGALLLGLEIYRSQRDVVAERERALAVMQEQIAATVGRGADASSAELLTLARQVQDLIFRSRQRQARVPDWFFRRFHAADRHDFQVAMAALTRLLQDARLVTPARTEGSLT</sequence>
<feature type="transmembrane region" description="Helical" evidence="1">
    <location>
        <begin position="169"/>
        <end position="189"/>
    </location>
</feature>
<comment type="caution">
    <text evidence="2">The sequence shown here is derived from an EMBL/GenBank/DDBJ whole genome shotgun (WGS) entry which is preliminary data.</text>
</comment>
<dbReference type="EMBL" id="SAIY01000013">
    <property type="protein sequence ID" value="NGM16126.1"/>
    <property type="molecule type" value="Genomic_DNA"/>
</dbReference>
<keyword evidence="1" id="KW-0472">Membrane</keyword>
<dbReference type="Proteomes" id="UP000478148">
    <property type="component" value="Unassembled WGS sequence"/>
</dbReference>
<name>A0A6M1LCY9_9ACTN</name>
<dbReference type="RefSeq" id="WP_164449980.1">
    <property type="nucleotide sequence ID" value="NZ_SAIY01000013.1"/>
</dbReference>
<dbReference type="InterPro" id="IPR049920">
    <property type="entry name" value="IK1_05631-like"/>
</dbReference>
<accession>A0A6M1LCY9</accession>
<organism evidence="2 3">
    <name type="scientific">Verrucosispora sioxanthis</name>
    <dbReference type="NCBI Taxonomy" id="2499994"/>
    <lineage>
        <taxon>Bacteria</taxon>
        <taxon>Bacillati</taxon>
        <taxon>Actinomycetota</taxon>
        <taxon>Actinomycetes</taxon>
        <taxon>Micromonosporales</taxon>
        <taxon>Micromonosporaceae</taxon>
        <taxon>Micromonospora</taxon>
    </lineage>
</organism>
<evidence type="ECO:0000256" key="1">
    <source>
        <dbReference type="SAM" id="Phobius"/>
    </source>
</evidence>
<keyword evidence="1" id="KW-0812">Transmembrane</keyword>
<feature type="transmembrane region" description="Helical" evidence="1">
    <location>
        <begin position="37"/>
        <end position="55"/>
    </location>
</feature>
<gene>
    <name evidence="2" type="ORF">ENC19_27590</name>
</gene>
<feature type="transmembrane region" description="Helical" evidence="1">
    <location>
        <begin position="61"/>
        <end position="80"/>
    </location>
</feature>
<dbReference type="AlphaFoldDB" id="A0A6M1LCY9"/>
<protein>
    <submittedName>
        <fullName evidence="2">Uncharacterized protein</fullName>
    </submittedName>
</protein>
<reference evidence="2 3" key="1">
    <citation type="submission" date="2020-02" db="EMBL/GenBank/DDBJ databases">
        <title>Draft Genome Sequence of Verrucosispora sp. Strain CWR15, Isolated from Gulf of Mexico Sponge.</title>
        <authorList>
            <person name="Kennedy S.J."/>
            <person name="Cella E."/>
            <person name="Azarian T."/>
            <person name="Baker B.J."/>
            <person name="Shaw L.N."/>
        </authorList>
    </citation>
    <scope>NUCLEOTIDE SEQUENCE [LARGE SCALE GENOMIC DNA]</scope>
    <source>
        <strain evidence="2 3">CWR15</strain>
    </source>
</reference>
<dbReference type="Pfam" id="PF18159">
    <property type="entry name" value="S_4TM"/>
    <property type="match status" value="1"/>
</dbReference>
<feature type="transmembrane region" description="Helical" evidence="1">
    <location>
        <begin position="195"/>
        <end position="213"/>
    </location>
</feature>
<evidence type="ECO:0000313" key="3">
    <source>
        <dbReference type="Proteomes" id="UP000478148"/>
    </source>
</evidence>
<keyword evidence="1" id="KW-1133">Transmembrane helix</keyword>
<keyword evidence="3" id="KW-1185">Reference proteome</keyword>